<evidence type="ECO:0000313" key="3">
    <source>
        <dbReference type="Proteomes" id="UP000297700"/>
    </source>
</evidence>
<feature type="chain" id="PRO_5021221464" evidence="1">
    <location>
        <begin position="23"/>
        <end position="89"/>
    </location>
</feature>
<name>A0A4Y9NZY4_9BRAD</name>
<reference evidence="2 3" key="1">
    <citation type="submission" date="2019-03" db="EMBL/GenBank/DDBJ databases">
        <title>Bradyrhizobium strains diversity.</title>
        <authorList>
            <person name="Urquiaga M.C.O."/>
            <person name="Hungria M."/>
            <person name="Delamuta J.R.M."/>
            <person name="Klepa M.S."/>
        </authorList>
    </citation>
    <scope>NUCLEOTIDE SEQUENCE [LARGE SCALE GENOMIC DNA]</scope>
    <source>
        <strain evidence="2 3">CNPSo 3426</strain>
    </source>
</reference>
<sequence length="89" mass="9468">MIPGRLESPMARKFLLATIALAALTGLPDAPALAQGHMGTPQEQQACSRDASRFCRKDLGNDGAVQSCLQANRAKLSKPCSKVFQSHGM</sequence>
<keyword evidence="1" id="KW-0732">Signal</keyword>
<accession>A0A4Y9NZY4</accession>
<dbReference type="Proteomes" id="UP000297700">
    <property type="component" value="Unassembled WGS sequence"/>
</dbReference>
<feature type="signal peptide" evidence="1">
    <location>
        <begin position="1"/>
        <end position="22"/>
    </location>
</feature>
<gene>
    <name evidence="2" type="ORF">E4K64_22710</name>
</gene>
<dbReference type="EMBL" id="SPQS01000013">
    <property type="protein sequence ID" value="TFV72698.1"/>
    <property type="molecule type" value="Genomic_DNA"/>
</dbReference>
<evidence type="ECO:0000313" key="2">
    <source>
        <dbReference type="EMBL" id="TFV72698.1"/>
    </source>
</evidence>
<protein>
    <submittedName>
        <fullName evidence="2">Uncharacterized protein</fullName>
    </submittedName>
</protein>
<proteinExistence type="predicted"/>
<organism evidence="2 3">
    <name type="scientific">Bradyrhizobium frederickii</name>
    <dbReference type="NCBI Taxonomy" id="2560054"/>
    <lineage>
        <taxon>Bacteria</taxon>
        <taxon>Pseudomonadati</taxon>
        <taxon>Pseudomonadota</taxon>
        <taxon>Alphaproteobacteria</taxon>
        <taxon>Hyphomicrobiales</taxon>
        <taxon>Nitrobacteraceae</taxon>
        <taxon>Bradyrhizobium</taxon>
    </lineage>
</organism>
<comment type="caution">
    <text evidence="2">The sequence shown here is derived from an EMBL/GenBank/DDBJ whole genome shotgun (WGS) entry which is preliminary data.</text>
</comment>
<evidence type="ECO:0000256" key="1">
    <source>
        <dbReference type="SAM" id="SignalP"/>
    </source>
</evidence>
<dbReference type="AlphaFoldDB" id="A0A4Y9NZY4"/>